<gene>
    <name evidence="2" type="ORF">Acr_00g0046640</name>
</gene>
<dbReference type="Proteomes" id="UP000585474">
    <property type="component" value="Unassembled WGS sequence"/>
</dbReference>
<comment type="caution">
    <text evidence="2">The sequence shown here is derived from an EMBL/GenBank/DDBJ whole genome shotgun (WGS) entry which is preliminary data.</text>
</comment>
<reference evidence="3" key="1">
    <citation type="submission" date="2019-07" db="EMBL/GenBank/DDBJ databases">
        <title>De Novo Assembly of kiwifruit Actinidia rufa.</title>
        <authorList>
            <person name="Sugita-Konishi S."/>
            <person name="Sato K."/>
            <person name="Mori E."/>
            <person name="Abe Y."/>
            <person name="Kisaki G."/>
            <person name="Hamano K."/>
            <person name="Suezawa K."/>
            <person name="Otani M."/>
            <person name="Fukuda T."/>
            <person name="Manabe T."/>
            <person name="Gomi K."/>
            <person name="Tabuchi M."/>
            <person name="Akimitsu K."/>
            <person name="Kataoka I."/>
        </authorList>
    </citation>
    <scope>NUCLEOTIDE SEQUENCE [LARGE SCALE GENOMIC DNA]</scope>
    <source>
        <strain evidence="3">cv. Fuchu</strain>
    </source>
</reference>
<protein>
    <submittedName>
        <fullName evidence="2">Uncharacterized protein</fullName>
    </submittedName>
</protein>
<feature type="compositionally biased region" description="Low complexity" evidence="1">
    <location>
        <begin position="25"/>
        <end position="35"/>
    </location>
</feature>
<feature type="region of interest" description="Disordered" evidence="1">
    <location>
        <begin position="1"/>
        <end position="35"/>
    </location>
</feature>
<accession>A0A7J0DJH3</accession>
<keyword evidence="3" id="KW-1185">Reference proteome</keyword>
<sequence>MPAVLPNLNHHPPLTPSLPHCHKASSPPQTKPPITTTISKHLATNTTATSIKQSICTHSHGGRDKETRIAMVANPTHHINLRVTHKHQQFGQINTRGIAVARQWCGGLGFDLGISHLKVILQVMVGIGLDSLDYRSCGKHAILIAAWGEDGDQTTIF</sequence>
<name>A0A7J0DJH3_9ERIC</name>
<evidence type="ECO:0000256" key="1">
    <source>
        <dbReference type="SAM" id="MobiDB-lite"/>
    </source>
</evidence>
<organism evidence="2 3">
    <name type="scientific">Actinidia rufa</name>
    <dbReference type="NCBI Taxonomy" id="165716"/>
    <lineage>
        <taxon>Eukaryota</taxon>
        <taxon>Viridiplantae</taxon>
        <taxon>Streptophyta</taxon>
        <taxon>Embryophyta</taxon>
        <taxon>Tracheophyta</taxon>
        <taxon>Spermatophyta</taxon>
        <taxon>Magnoliopsida</taxon>
        <taxon>eudicotyledons</taxon>
        <taxon>Gunneridae</taxon>
        <taxon>Pentapetalae</taxon>
        <taxon>asterids</taxon>
        <taxon>Ericales</taxon>
        <taxon>Actinidiaceae</taxon>
        <taxon>Actinidia</taxon>
    </lineage>
</organism>
<feature type="compositionally biased region" description="Low complexity" evidence="1">
    <location>
        <begin position="1"/>
        <end position="12"/>
    </location>
</feature>
<evidence type="ECO:0000313" key="2">
    <source>
        <dbReference type="EMBL" id="GFS36549.1"/>
    </source>
</evidence>
<evidence type="ECO:0000313" key="3">
    <source>
        <dbReference type="Proteomes" id="UP000585474"/>
    </source>
</evidence>
<dbReference type="AlphaFoldDB" id="A0A7J0DJH3"/>
<dbReference type="EMBL" id="BJWL01000255">
    <property type="protein sequence ID" value="GFS36549.1"/>
    <property type="molecule type" value="Genomic_DNA"/>
</dbReference>
<proteinExistence type="predicted"/>